<accession>A0ACC1HMX8</accession>
<sequence length="134" mass="14706">AAPVGNASTSTNGGTKYFIYFKSGFLTTIGQKTNCPDVYTSWLFLDLWRIGFTNKFELLHIYDCNIGNMISASITEDSQHPVVAFIRNLSFVDRVEQVQKVYPNEDTNTTNGGNPGAVGDSNIADLATFASSMY</sequence>
<dbReference type="Proteomes" id="UP001145114">
    <property type="component" value="Unassembled WGS sequence"/>
</dbReference>
<feature type="non-terminal residue" evidence="1">
    <location>
        <position position="1"/>
    </location>
</feature>
<protein>
    <submittedName>
        <fullName evidence="1">Uncharacterized protein</fullName>
    </submittedName>
</protein>
<gene>
    <name evidence="1" type="ORF">EV182_005420</name>
</gene>
<name>A0ACC1HMX8_9FUNG</name>
<feature type="non-terminal residue" evidence="1">
    <location>
        <position position="134"/>
    </location>
</feature>
<reference evidence="1" key="1">
    <citation type="submission" date="2022-06" db="EMBL/GenBank/DDBJ databases">
        <title>Phylogenomic reconstructions and comparative analyses of Kickxellomycotina fungi.</title>
        <authorList>
            <person name="Reynolds N.K."/>
            <person name="Stajich J.E."/>
            <person name="Barry K."/>
            <person name="Grigoriev I.V."/>
            <person name="Crous P."/>
            <person name="Smith M.E."/>
        </authorList>
    </citation>
    <scope>NUCLEOTIDE SEQUENCE</scope>
    <source>
        <strain evidence="1">RSA 2271</strain>
    </source>
</reference>
<proteinExistence type="predicted"/>
<dbReference type="EMBL" id="JAMZIH010001922">
    <property type="protein sequence ID" value="KAJ1677797.1"/>
    <property type="molecule type" value="Genomic_DNA"/>
</dbReference>
<evidence type="ECO:0000313" key="1">
    <source>
        <dbReference type="EMBL" id="KAJ1677797.1"/>
    </source>
</evidence>
<organism evidence="1 2">
    <name type="scientific">Spiromyces aspiralis</name>
    <dbReference type="NCBI Taxonomy" id="68401"/>
    <lineage>
        <taxon>Eukaryota</taxon>
        <taxon>Fungi</taxon>
        <taxon>Fungi incertae sedis</taxon>
        <taxon>Zoopagomycota</taxon>
        <taxon>Kickxellomycotina</taxon>
        <taxon>Kickxellomycetes</taxon>
        <taxon>Kickxellales</taxon>
        <taxon>Kickxellaceae</taxon>
        <taxon>Spiromyces</taxon>
    </lineage>
</organism>
<evidence type="ECO:0000313" key="2">
    <source>
        <dbReference type="Proteomes" id="UP001145114"/>
    </source>
</evidence>
<keyword evidence="2" id="KW-1185">Reference proteome</keyword>
<comment type="caution">
    <text evidence="1">The sequence shown here is derived from an EMBL/GenBank/DDBJ whole genome shotgun (WGS) entry which is preliminary data.</text>
</comment>